<dbReference type="RefSeq" id="WP_021726277.1">
    <property type="nucleotide sequence ID" value="NZ_AWEZ01000046.1"/>
</dbReference>
<dbReference type="Proteomes" id="UP000016638">
    <property type="component" value="Unassembled WGS sequence"/>
</dbReference>
<protein>
    <submittedName>
        <fullName evidence="2">IstB-like ATP-binding protein</fullName>
    </submittedName>
</protein>
<dbReference type="GO" id="GO:0005524">
    <property type="term" value="F:ATP binding"/>
    <property type="evidence" value="ECO:0007669"/>
    <property type="project" value="UniProtKB-KW"/>
</dbReference>
<organism evidence="2 3">
    <name type="scientific">Olsenella profusa F0195</name>
    <dbReference type="NCBI Taxonomy" id="1125712"/>
    <lineage>
        <taxon>Bacteria</taxon>
        <taxon>Bacillati</taxon>
        <taxon>Actinomycetota</taxon>
        <taxon>Coriobacteriia</taxon>
        <taxon>Coriobacteriales</taxon>
        <taxon>Atopobiaceae</taxon>
        <taxon>Olsenella</taxon>
    </lineage>
</organism>
<dbReference type="PATRIC" id="fig|1125712.3.peg.1391"/>
<dbReference type="PANTHER" id="PTHR30050:SF4">
    <property type="entry name" value="ATP-BINDING PROTEIN RV3427C IN INSERTION SEQUENCE-RELATED"/>
    <property type="match status" value="1"/>
</dbReference>
<feature type="domain" description="IstB-like ATP-binding" evidence="1">
    <location>
        <begin position="44"/>
        <end position="242"/>
    </location>
</feature>
<accession>U2TNT3</accession>
<dbReference type="Gene3D" id="3.40.50.300">
    <property type="entry name" value="P-loop containing nucleotide triphosphate hydrolases"/>
    <property type="match status" value="1"/>
</dbReference>
<dbReference type="EMBL" id="AWEZ01000046">
    <property type="protein sequence ID" value="ERL08100.1"/>
    <property type="molecule type" value="Genomic_DNA"/>
</dbReference>
<dbReference type="InterPro" id="IPR027417">
    <property type="entry name" value="P-loop_NTPase"/>
</dbReference>
<reference evidence="2 3" key="1">
    <citation type="submission" date="2013-08" db="EMBL/GenBank/DDBJ databases">
        <authorList>
            <person name="Durkin A.S."/>
            <person name="Haft D.R."/>
            <person name="McCorrison J."/>
            <person name="Torralba M."/>
            <person name="Gillis M."/>
            <person name="Haft D.H."/>
            <person name="Methe B."/>
            <person name="Sutton G."/>
            <person name="Nelson K.E."/>
        </authorList>
    </citation>
    <scope>NUCLEOTIDE SEQUENCE [LARGE SCALE GENOMIC DNA]</scope>
    <source>
        <strain evidence="2 3">F0195</strain>
    </source>
</reference>
<keyword evidence="2" id="KW-0547">Nucleotide-binding</keyword>
<evidence type="ECO:0000313" key="2">
    <source>
        <dbReference type="EMBL" id="ERL08100.1"/>
    </source>
</evidence>
<name>U2TNT3_9ACTN</name>
<proteinExistence type="predicted"/>
<evidence type="ECO:0000313" key="3">
    <source>
        <dbReference type="Proteomes" id="UP000016638"/>
    </source>
</evidence>
<dbReference type="InterPro" id="IPR028350">
    <property type="entry name" value="DNAC/IstB-like"/>
</dbReference>
<comment type="caution">
    <text evidence="2">The sequence shown here is derived from an EMBL/GenBank/DDBJ whole genome shotgun (WGS) entry which is preliminary data.</text>
</comment>
<dbReference type="PANTHER" id="PTHR30050">
    <property type="entry name" value="CHROMOSOMAL REPLICATION INITIATOR PROTEIN DNAA"/>
    <property type="match status" value="1"/>
</dbReference>
<dbReference type="InterPro" id="IPR002611">
    <property type="entry name" value="IstB_ATP-bd"/>
</dbReference>
<gene>
    <name evidence="2" type="ORF">HMPREF1316_2498</name>
</gene>
<evidence type="ECO:0000259" key="1">
    <source>
        <dbReference type="Pfam" id="PF01695"/>
    </source>
</evidence>
<dbReference type="eggNOG" id="COG1484">
    <property type="taxonomic scope" value="Bacteria"/>
</dbReference>
<dbReference type="PIRSF" id="PIRSF003073">
    <property type="entry name" value="DNAC_TnpB_IstB"/>
    <property type="match status" value="1"/>
</dbReference>
<dbReference type="STRING" id="1125712.HMPREF1316_2498"/>
<keyword evidence="2" id="KW-0067">ATP-binding</keyword>
<dbReference type="GO" id="GO:0006260">
    <property type="term" value="P:DNA replication"/>
    <property type="evidence" value="ECO:0007669"/>
    <property type="project" value="TreeGrafter"/>
</dbReference>
<dbReference type="AlphaFoldDB" id="U2TNT3"/>
<keyword evidence="3" id="KW-1185">Reference proteome</keyword>
<sequence length="245" mass="26219">MAASDEPAGRVVAAGRRCSLAKSVLAEWARSGTPRQAGCSAGHLEAECASRDASKRANLLGRRALPQAKTLDGYEWGQIAWPEGFGRDDLLSLSFLDGREDLVPVGDVGTGKTHMAEALCALCCQDARPARFFTASSLVARLRRARDDGRPGRELAQIGKAELLVTGGLGFLPLDADGARLLFQVVSEAHGAQSVVLTTDLESSRWGSVLGDDQMAAAVTGRVARHGRLLQFRGESWRVRHALMQ</sequence>
<dbReference type="SUPFAM" id="SSF52540">
    <property type="entry name" value="P-loop containing nucleoside triphosphate hydrolases"/>
    <property type="match status" value="1"/>
</dbReference>
<dbReference type="Pfam" id="PF01695">
    <property type="entry name" value="IstB_IS21"/>
    <property type="match status" value="1"/>
</dbReference>